<keyword evidence="2" id="KW-1185">Reference proteome</keyword>
<evidence type="ECO:0000313" key="1">
    <source>
        <dbReference type="EMBL" id="EGR29774.1"/>
    </source>
</evidence>
<dbReference type="EMBL" id="GL984106">
    <property type="protein sequence ID" value="EGR29774.1"/>
    <property type="molecule type" value="Genomic_DNA"/>
</dbReference>
<dbReference type="GeneID" id="14905895"/>
<dbReference type="Proteomes" id="UP000008983">
    <property type="component" value="Unassembled WGS sequence"/>
</dbReference>
<gene>
    <name evidence="1" type="ORF">IMG5_148550</name>
</gene>
<dbReference type="InParanoid" id="G0QYB1"/>
<accession>G0QYB1</accession>
<reference evidence="1 2" key="1">
    <citation type="submission" date="2011-07" db="EMBL/GenBank/DDBJ databases">
        <authorList>
            <person name="Coyne R."/>
            <person name="Brami D."/>
            <person name="Johnson J."/>
            <person name="Hostetler J."/>
            <person name="Hannick L."/>
            <person name="Clark T."/>
            <person name="Cassidy-Hanley D."/>
            <person name="Inman J."/>
        </authorList>
    </citation>
    <scope>NUCLEOTIDE SEQUENCE [LARGE SCALE GENOMIC DNA]</scope>
    <source>
        <strain evidence="1 2">G5</strain>
    </source>
</reference>
<organism evidence="1 2">
    <name type="scientific">Ichthyophthirius multifiliis</name>
    <name type="common">White spot disease agent</name>
    <name type="synonym">Ich</name>
    <dbReference type="NCBI Taxonomy" id="5932"/>
    <lineage>
        <taxon>Eukaryota</taxon>
        <taxon>Sar</taxon>
        <taxon>Alveolata</taxon>
        <taxon>Ciliophora</taxon>
        <taxon>Intramacronucleata</taxon>
        <taxon>Oligohymenophorea</taxon>
        <taxon>Hymenostomatida</taxon>
        <taxon>Ophryoglenina</taxon>
        <taxon>Ichthyophthirius</taxon>
    </lineage>
</organism>
<dbReference type="AlphaFoldDB" id="G0QYB1"/>
<evidence type="ECO:0000313" key="2">
    <source>
        <dbReference type="Proteomes" id="UP000008983"/>
    </source>
</evidence>
<protein>
    <submittedName>
        <fullName evidence="1">Uncharacterized protein</fullName>
    </submittedName>
</protein>
<sequence>MINEKNQILPLYVPVFPFYIPLELENGVYYIGQWKNKKRSARGKQLYGVIVLNMKATGNKYMADEIGRLIYADGKKDIMNKNSYLDNQLSNMNQLNSNTNLIFKSRKFQERQYMNSQQSCLYSIKSLNK</sequence>
<name>G0QYB1_ICHMU</name>
<dbReference type="RefSeq" id="XP_004031010.1">
    <property type="nucleotide sequence ID" value="XM_004030962.1"/>
</dbReference>
<proteinExistence type="predicted"/>